<accession>A0A0B7BBR5</accession>
<feature type="non-terminal residue" evidence="1">
    <location>
        <position position="55"/>
    </location>
</feature>
<gene>
    <name evidence="1" type="primary">ORF172618</name>
</gene>
<dbReference type="EMBL" id="HACG01042871">
    <property type="protein sequence ID" value="CEK89736.1"/>
    <property type="molecule type" value="Transcribed_RNA"/>
</dbReference>
<reference evidence="1" key="1">
    <citation type="submission" date="2014-12" db="EMBL/GenBank/DDBJ databases">
        <title>Insight into the proteome of Arion vulgaris.</title>
        <authorList>
            <person name="Aradska J."/>
            <person name="Bulat T."/>
            <person name="Smidak R."/>
            <person name="Sarate P."/>
            <person name="Gangsoo J."/>
            <person name="Sialana F."/>
            <person name="Bilban M."/>
            <person name="Lubec G."/>
        </authorList>
    </citation>
    <scope>NUCLEOTIDE SEQUENCE</scope>
    <source>
        <tissue evidence="1">Skin</tissue>
    </source>
</reference>
<evidence type="ECO:0000313" key="1">
    <source>
        <dbReference type="EMBL" id="CEK89736.1"/>
    </source>
</evidence>
<proteinExistence type="predicted"/>
<organism evidence="1">
    <name type="scientific">Arion vulgaris</name>
    <dbReference type="NCBI Taxonomy" id="1028688"/>
    <lineage>
        <taxon>Eukaryota</taxon>
        <taxon>Metazoa</taxon>
        <taxon>Spiralia</taxon>
        <taxon>Lophotrochozoa</taxon>
        <taxon>Mollusca</taxon>
        <taxon>Gastropoda</taxon>
        <taxon>Heterobranchia</taxon>
        <taxon>Euthyneura</taxon>
        <taxon>Panpulmonata</taxon>
        <taxon>Eupulmonata</taxon>
        <taxon>Stylommatophora</taxon>
        <taxon>Helicina</taxon>
        <taxon>Arionoidea</taxon>
        <taxon>Arionidae</taxon>
        <taxon>Arion</taxon>
    </lineage>
</organism>
<protein>
    <submittedName>
        <fullName evidence="1">Uncharacterized protein</fullName>
    </submittedName>
</protein>
<sequence length="55" mass="6502">MDRANIMKTLIECGRKDYIHSNQSTSTARVWIEMSRKEQQNSRYLLLLHSHQIGI</sequence>
<dbReference type="AlphaFoldDB" id="A0A0B7BBR5"/>
<name>A0A0B7BBR5_9EUPU</name>